<evidence type="ECO:0008006" key="3">
    <source>
        <dbReference type="Google" id="ProtNLM"/>
    </source>
</evidence>
<dbReference type="AlphaFoldDB" id="A0A8C3AP76"/>
<proteinExistence type="predicted"/>
<dbReference type="PANTHER" id="PTHR13769:SF5">
    <property type="entry name" value="APOLIPOPROTEIN B-100-RELATED"/>
    <property type="match status" value="1"/>
</dbReference>
<evidence type="ECO:0000313" key="1">
    <source>
        <dbReference type="Ensembl" id="ENSCLMP00005044741.1"/>
    </source>
</evidence>
<dbReference type="GO" id="GO:0042953">
    <property type="term" value="P:lipoprotein transport"/>
    <property type="evidence" value="ECO:0007669"/>
    <property type="project" value="TreeGrafter"/>
</dbReference>
<dbReference type="GO" id="GO:0034359">
    <property type="term" value="C:mature chylomicron"/>
    <property type="evidence" value="ECO:0007669"/>
    <property type="project" value="TreeGrafter"/>
</dbReference>
<dbReference type="GO" id="GO:0034362">
    <property type="term" value="C:low-density lipoprotein particle"/>
    <property type="evidence" value="ECO:0007669"/>
    <property type="project" value="TreeGrafter"/>
</dbReference>
<organism evidence="1 2">
    <name type="scientific">Cyclopterus lumpus</name>
    <name type="common">Lumpsucker</name>
    <dbReference type="NCBI Taxonomy" id="8103"/>
    <lineage>
        <taxon>Eukaryota</taxon>
        <taxon>Metazoa</taxon>
        <taxon>Chordata</taxon>
        <taxon>Craniata</taxon>
        <taxon>Vertebrata</taxon>
        <taxon>Euteleostomi</taxon>
        <taxon>Actinopterygii</taxon>
        <taxon>Neopterygii</taxon>
        <taxon>Teleostei</taxon>
        <taxon>Neoteleostei</taxon>
        <taxon>Acanthomorphata</taxon>
        <taxon>Eupercaria</taxon>
        <taxon>Perciformes</taxon>
        <taxon>Cottioidei</taxon>
        <taxon>Cottales</taxon>
        <taxon>Cyclopteridae</taxon>
        <taxon>Cyclopterus</taxon>
    </lineage>
</organism>
<evidence type="ECO:0000313" key="2">
    <source>
        <dbReference type="Proteomes" id="UP000694565"/>
    </source>
</evidence>
<dbReference type="GeneTree" id="ENSGT00940000177475"/>
<dbReference type="PANTHER" id="PTHR13769">
    <property type="entry name" value="APOLIPOPROTEIN B"/>
    <property type="match status" value="1"/>
</dbReference>
<protein>
    <recommendedName>
        <fullName evidence="3">Apolipoprotein B</fullName>
    </recommendedName>
</protein>
<dbReference type="GO" id="GO:0042632">
    <property type="term" value="P:cholesterol homeostasis"/>
    <property type="evidence" value="ECO:0007669"/>
    <property type="project" value="TreeGrafter"/>
</dbReference>
<sequence>IVVSMSTPSAGLIALQMQTKRPAQVKARLYGRYPSEPTTDIDILGLKLSVRNSEKLNLQTTWNMEMPYEMMLGLKKQVPAVMEMVSDPAVRTYNTIGRHARSLERSFKQAREQGKVVFKRAVDNFAAVSSSNFIKNVTEKTILILKEYQKKVEIVLDAVVKFLRETKFQIPGYEQRLSGLEIYQKYSAFVSTFASMFTSVLDYVQAIEFTIPGSNNIVSGREILDNLFFFLRKIQDQVVVTVRKLGGIQLEDVINKVSAFVQFTTEQSEKFLQTLKSQNVEKLSTFVSDVYNDAINSPVLADVAKRNILADLSYEQLQADIQSWIDLLVKRVNAFHNIVIKTLKEKSKSVEPFVRVGDRQMEVDIPLPFVSKFN</sequence>
<keyword evidence="2" id="KW-1185">Reference proteome</keyword>
<reference evidence="1" key="2">
    <citation type="submission" date="2025-09" db="UniProtKB">
        <authorList>
            <consortium name="Ensembl"/>
        </authorList>
    </citation>
    <scope>IDENTIFICATION</scope>
</reference>
<dbReference type="Proteomes" id="UP000694565">
    <property type="component" value="Unplaced"/>
</dbReference>
<dbReference type="GO" id="GO:0050750">
    <property type="term" value="F:low-density lipoprotein particle receptor binding"/>
    <property type="evidence" value="ECO:0007669"/>
    <property type="project" value="TreeGrafter"/>
</dbReference>
<name>A0A8C3AP76_CYCLU</name>
<dbReference type="GO" id="GO:0030301">
    <property type="term" value="P:cholesterol transport"/>
    <property type="evidence" value="ECO:0007669"/>
    <property type="project" value="TreeGrafter"/>
</dbReference>
<accession>A0A8C3AP76</accession>
<dbReference type="Ensembl" id="ENSCLMT00005046312.1">
    <property type="protein sequence ID" value="ENSCLMP00005044741.1"/>
    <property type="gene ID" value="ENSCLMG00005020663.1"/>
</dbReference>
<dbReference type="InterPro" id="IPR052418">
    <property type="entry name" value="Apolipoprotein_B"/>
</dbReference>
<reference evidence="1" key="1">
    <citation type="submission" date="2025-08" db="UniProtKB">
        <authorList>
            <consortium name="Ensembl"/>
        </authorList>
    </citation>
    <scope>IDENTIFICATION</scope>
</reference>
<dbReference type="GO" id="GO:0034361">
    <property type="term" value="C:very-low-density lipoprotein particle"/>
    <property type="evidence" value="ECO:0007669"/>
    <property type="project" value="TreeGrafter"/>
</dbReference>
<dbReference type="GO" id="GO:0120020">
    <property type="term" value="F:cholesterol transfer activity"/>
    <property type="evidence" value="ECO:0007669"/>
    <property type="project" value="TreeGrafter"/>
</dbReference>
<dbReference type="GO" id="GO:0006642">
    <property type="term" value="P:triglyceride mobilization"/>
    <property type="evidence" value="ECO:0007669"/>
    <property type="project" value="TreeGrafter"/>
</dbReference>